<dbReference type="VEuPathDB" id="VectorBase:BGLB012829"/>
<dbReference type="SMART" id="SM00184">
    <property type="entry name" value="RING"/>
    <property type="match status" value="2"/>
</dbReference>
<name>A0A2C9K428_BIOGL</name>
<dbReference type="AlphaFoldDB" id="A0A2C9K428"/>
<organism evidence="10 11">
    <name type="scientific">Biomphalaria glabrata</name>
    <name type="common">Bloodfluke planorb</name>
    <name type="synonym">Freshwater snail</name>
    <dbReference type="NCBI Taxonomy" id="6526"/>
    <lineage>
        <taxon>Eukaryota</taxon>
        <taxon>Metazoa</taxon>
        <taxon>Spiralia</taxon>
        <taxon>Lophotrochozoa</taxon>
        <taxon>Mollusca</taxon>
        <taxon>Gastropoda</taxon>
        <taxon>Heterobranchia</taxon>
        <taxon>Euthyneura</taxon>
        <taxon>Panpulmonata</taxon>
        <taxon>Hygrophila</taxon>
        <taxon>Lymnaeoidea</taxon>
        <taxon>Planorbidae</taxon>
        <taxon>Biomphalaria</taxon>
    </lineage>
</organism>
<dbReference type="InterPro" id="IPR013083">
    <property type="entry name" value="Znf_RING/FYVE/PHD"/>
</dbReference>
<evidence type="ECO:0000313" key="12">
    <source>
        <dbReference type="Proteomes" id="UP001165740"/>
    </source>
</evidence>
<dbReference type="InterPro" id="IPR000315">
    <property type="entry name" value="Znf_B-box"/>
</dbReference>
<evidence type="ECO:0000256" key="7">
    <source>
        <dbReference type="SAM" id="MobiDB-lite"/>
    </source>
</evidence>
<evidence type="ECO:0000256" key="3">
    <source>
        <dbReference type="ARBA" id="ARBA00022771"/>
    </source>
</evidence>
<feature type="repeat" description="NHL" evidence="6">
    <location>
        <begin position="664"/>
        <end position="707"/>
    </location>
</feature>
<dbReference type="VEuPathDB" id="VectorBase:BGLAX_036001"/>
<dbReference type="PROSITE" id="PS50089">
    <property type="entry name" value="ZF_RING_2"/>
    <property type="match status" value="1"/>
</dbReference>
<dbReference type="PANTHER" id="PTHR25462">
    <property type="entry name" value="BONUS, ISOFORM C-RELATED"/>
    <property type="match status" value="1"/>
</dbReference>
<dbReference type="InterPro" id="IPR047153">
    <property type="entry name" value="TRIM45/56/19-like"/>
</dbReference>
<protein>
    <submittedName>
        <fullName evidence="13">Brain tumor protein-like isoform X1</fullName>
    </submittedName>
</protein>
<evidence type="ECO:0000256" key="4">
    <source>
        <dbReference type="ARBA" id="ARBA00022833"/>
    </source>
</evidence>
<evidence type="ECO:0000256" key="5">
    <source>
        <dbReference type="PROSITE-ProRule" id="PRU00024"/>
    </source>
</evidence>
<dbReference type="CDD" id="cd20482">
    <property type="entry name" value="CC_brat-like"/>
    <property type="match status" value="1"/>
</dbReference>
<dbReference type="InterPro" id="IPR017907">
    <property type="entry name" value="Znf_RING_CS"/>
</dbReference>
<feature type="compositionally biased region" description="Polar residues" evidence="7">
    <location>
        <begin position="545"/>
        <end position="573"/>
    </location>
</feature>
<dbReference type="GO" id="GO:0008270">
    <property type="term" value="F:zinc ion binding"/>
    <property type="evidence" value="ECO:0007669"/>
    <property type="project" value="UniProtKB-KW"/>
</dbReference>
<dbReference type="GO" id="GO:0005654">
    <property type="term" value="C:nucleoplasm"/>
    <property type="evidence" value="ECO:0007669"/>
    <property type="project" value="TreeGrafter"/>
</dbReference>
<dbReference type="Pfam" id="PF00097">
    <property type="entry name" value="zf-C3HC4"/>
    <property type="match status" value="1"/>
</dbReference>
<gene>
    <name evidence="10" type="primary">106050410</name>
    <name evidence="13" type="synonym">LOC106050410</name>
</gene>
<proteinExistence type="predicted"/>
<dbReference type="OMA" id="PICNECL"/>
<feature type="region of interest" description="Disordered" evidence="7">
    <location>
        <begin position="538"/>
        <end position="573"/>
    </location>
</feature>
<feature type="region of interest" description="Disordered" evidence="7">
    <location>
        <begin position="476"/>
        <end position="500"/>
    </location>
</feature>
<dbReference type="Pfam" id="PF01436">
    <property type="entry name" value="NHL"/>
    <property type="match status" value="3"/>
</dbReference>
<dbReference type="SUPFAM" id="SSF57850">
    <property type="entry name" value="RING/U-box"/>
    <property type="match status" value="1"/>
</dbReference>
<dbReference type="Proteomes" id="UP000076420">
    <property type="component" value="Unassembled WGS sequence"/>
</dbReference>
<feature type="domain" description="B box-type" evidence="9">
    <location>
        <begin position="127"/>
        <end position="174"/>
    </location>
</feature>
<dbReference type="PROSITE" id="PS00518">
    <property type="entry name" value="ZF_RING_1"/>
    <property type="match status" value="1"/>
</dbReference>
<dbReference type="STRING" id="6526.A0A2C9K428"/>
<dbReference type="OrthoDB" id="342730at2759"/>
<evidence type="ECO:0000259" key="8">
    <source>
        <dbReference type="PROSITE" id="PS50089"/>
    </source>
</evidence>
<keyword evidence="4" id="KW-0862">Zinc</keyword>
<dbReference type="InterPro" id="IPR001841">
    <property type="entry name" value="Znf_RING"/>
</dbReference>
<evidence type="ECO:0000256" key="1">
    <source>
        <dbReference type="ARBA" id="ARBA00022723"/>
    </source>
</evidence>
<evidence type="ECO:0000313" key="10">
    <source>
        <dbReference type="EnsemblMetazoa" id="BGLB012829-PC"/>
    </source>
</evidence>
<evidence type="ECO:0000256" key="2">
    <source>
        <dbReference type="ARBA" id="ARBA00022737"/>
    </source>
</evidence>
<sequence length="933" mass="102299">MALENDEASSVKSEMTLTEDDNINSLDGGLEDNQAFDICKICDEKIKHPKILSCLHEFCEECLKKRHDIEREEESNSPSSPLAKEWLMDLIKCPTCGQKTRIPEKGISGLLSDSVLEDMIESGLDDKKQIGCTSCKAGDNAVARCRTCENLLCPNCVTAHQFMRCFEDHKVVTFDEMIKSGEGIDHLRKPVFCSLHAVESIKFFCCSCVVPVCGECVQKCHNTPEHNVKKLTEAVGAKKDTLAEFIKECGRKLIECQRINTTLSAALEDLEMQKDSTKGLIQETFQSYKAVLEEIRDSYLKELDDLHEKRELCLMERMHKLSTHENQLTQAKTFVERVCQHGHAGQVAQLLQTMLNQLNKLCMGLIMPDVPVNTEFKTDATAFTAAVKGTFGYFAREKSGMAPTHSPFEPEQQYTLPSIHNMSSVNIMPNATGQELMNLGSLTGVQLGTIGIGPSIENMSLSNVISSLSAVTMGHHPDSNTISGNNSPLSDSGISVDNVSHSSGGNAAAMMNVANMAKLHQSQSPLFAPGMSINGPGTAIGSGGNPITSGSGDNSLASILGSNTPVSSSNAGNVQSANLEGLASLLNQPPPPTLSTFTSIGSFDQFSPELGSPNSTYSNEPYPPVRRTNKMNAMQISRFQSGLGDTEIGHWGPQHKQVNEVPLRCKFGQLGPGKGQFNSPHGFCLGNDEDIVVADTNNHRIQVFQKTGEFKYQFGIPGREEGQLWYPRKVAVMLKTGKFVVCDRGNERSRMQIFNRNGHFLKKIAIRYIDIVAGLAITPEGHIVAVDSVSPTVFVISESGDLIKWFDCSDYMREPSDIAINNNEYFVCDFKGHCVVVFARDGTFLRRIGCENITNYPNGIDISGHGDVLIGDSHGNRFHVGVFQRDGSLISEFQCPYVKVSRCCGLKITTEGYIVTLAKNNHHVLVLNTLYIP</sequence>
<dbReference type="Gene3D" id="2.120.10.30">
    <property type="entry name" value="TolB, C-terminal domain"/>
    <property type="match status" value="1"/>
</dbReference>
<keyword evidence="12" id="KW-1185">Reference proteome</keyword>
<feature type="region of interest" description="Disordered" evidence="7">
    <location>
        <begin position="593"/>
        <end position="621"/>
    </location>
</feature>
<feature type="domain" description="RING-type" evidence="8">
    <location>
        <begin position="39"/>
        <end position="96"/>
    </location>
</feature>
<reference evidence="10" key="1">
    <citation type="submission" date="2020-05" db="UniProtKB">
        <authorList>
            <consortium name="EnsemblMetazoa"/>
        </authorList>
    </citation>
    <scope>IDENTIFICATION</scope>
    <source>
        <strain evidence="10">BB02</strain>
    </source>
</reference>
<dbReference type="InterPro" id="IPR018957">
    <property type="entry name" value="Znf_C3HC4_RING-type"/>
</dbReference>
<dbReference type="Proteomes" id="UP001165740">
    <property type="component" value="Chromosome 8"/>
</dbReference>
<feature type="region of interest" description="Disordered" evidence="7">
    <location>
        <begin position="1"/>
        <end position="20"/>
    </location>
</feature>
<accession>A0A2C9K428</accession>
<dbReference type="InterPro" id="IPR001258">
    <property type="entry name" value="NHL_repeat"/>
</dbReference>
<feature type="compositionally biased region" description="Polar residues" evidence="7">
    <location>
        <begin position="479"/>
        <end position="500"/>
    </location>
</feature>
<dbReference type="InterPro" id="IPR011042">
    <property type="entry name" value="6-blade_b-propeller_TolB-like"/>
</dbReference>
<evidence type="ECO:0000313" key="11">
    <source>
        <dbReference type="Proteomes" id="UP000076420"/>
    </source>
</evidence>
<dbReference type="PROSITE" id="PS50119">
    <property type="entry name" value="ZF_BBOX"/>
    <property type="match status" value="2"/>
</dbReference>
<keyword evidence="2" id="KW-0677">Repeat</keyword>
<dbReference type="SMART" id="SM00336">
    <property type="entry name" value="BBOX"/>
    <property type="match status" value="2"/>
</dbReference>
<dbReference type="RefSeq" id="XP_055893709.1">
    <property type="nucleotide sequence ID" value="XM_056037734.1"/>
</dbReference>
<dbReference type="SUPFAM" id="SSF57845">
    <property type="entry name" value="B-box zinc-binding domain"/>
    <property type="match status" value="1"/>
</dbReference>
<keyword evidence="1" id="KW-0479">Metal-binding</keyword>
<dbReference type="CDD" id="cd19813">
    <property type="entry name" value="Bbox1_BRAT-like"/>
    <property type="match status" value="1"/>
</dbReference>
<feature type="compositionally biased region" description="Polar residues" evidence="7">
    <location>
        <begin position="594"/>
        <end position="605"/>
    </location>
</feature>
<evidence type="ECO:0000313" key="13">
    <source>
        <dbReference type="RefSeq" id="XP_055893709.1"/>
    </source>
</evidence>
<evidence type="ECO:0000259" key="9">
    <source>
        <dbReference type="PROSITE" id="PS50119"/>
    </source>
</evidence>
<feature type="domain" description="B box-type" evidence="9">
    <location>
        <begin position="188"/>
        <end position="231"/>
    </location>
</feature>
<dbReference type="EnsemblMetazoa" id="BGLB012829-RC">
    <property type="protein sequence ID" value="BGLB012829-PC"/>
    <property type="gene ID" value="BGLB012829"/>
</dbReference>
<dbReference type="KEGG" id="bgt:106050410"/>
<reference evidence="13" key="2">
    <citation type="submission" date="2025-04" db="UniProtKB">
        <authorList>
            <consortium name="RefSeq"/>
        </authorList>
    </citation>
    <scope>IDENTIFICATION</scope>
</reference>
<keyword evidence="3 5" id="KW-0863">Zinc-finger</keyword>
<dbReference type="Gene3D" id="3.30.160.60">
    <property type="entry name" value="Classic Zinc Finger"/>
    <property type="match status" value="1"/>
</dbReference>
<dbReference type="GO" id="GO:0061630">
    <property type="term" value="F:ubiquitin protein ligase activity"/>
    <property type="evidence" value="ECO:0007669"/>
    <property type="project" value="TreeGrafter"/>
</dbReference>
<dbReference type="CDD" id="cd14959">
    <property type="entry name" value="NHL_brat_like"/>
    <property type="match status" value="1"/>
</dbReference>
<dbReference type="PANTHER" id="PTHR25462:SF296">
    <property type="entry name" value="MEIOTIC P26, ISOFORM F"/>
    <property type="match status" value="1"/>
</dbReference>
<dbReference type="PROSITE" id="PS51125">
    <property type="entry name" value="NHL"/>
    <property type="match status" value="1"/>
</dbReference>
<dbReference type="SUPFAM" id="SSF101898">
    <property type="entry name" value="NHL repeat"/>
    <property type="match status" value="1"/>
</dbReference>
<evidence type="ECO:0000256" key="6">
    <source>
        <dbReference type="PROSITE-ProRule" id="PRU00504"/>
    </source>
</evidence>
<dbReference type="Gene3D" id="3.30.40.10">
    <property type="entry name" value="Zinc/RING finger domain, C3HC4 (zinc finger)"/>
    <property type="match status" value="1"/>
</dbReference>